<protein>
    <submittedName>
        <fullName evidence="2">Uncharacterized protein</fullName>
    </submittedName>
</protein>
<accession>A0A0C3J7G6</accession>
<evidence type="ECO:0000313" key="2">
    <source>
        <dbReference type="EMBL" id="KIN93621.1"/>
    </source>
</evidence>
<feature type="compositionally biased region" description="Polar residues" evidence="1">
    <location>
        <begin position="202"/>
        <end position="219"/>
    </location>
</feature>
<evidence type="ECO:0000256" key="1">
    <source>
        <dbReference type="SAM" id="MobiDB-lite"/>
    </source>
</evidence>
<dbReference type="EMBL" id="KN832150">
    <property type="protein sequence ID" value="KIN93621.1"/>
    <property type="molecule type" value="Genomic_DNA"/>
</dbReference>
<keyword evidence="3" id="KW-1185">Reference proteome</keyword>
<feature type="region of interest" description="Disordered" evidence="1">
    <location>
        <begin position="182"/>
        <end position="219"/>
    </location>
</feature>
<evidence type="ECO:0000313" key="3">
    <source>
        <dbReference type="Proteomes" id="UP000054217"/>
    </source>
</evidence>
<dbReference type="OrthoDB" id="2690645at2759"/>
<reference evidence="3" key="2">
    <citation type="submission" date="2015-01" db="EMBL/GenBank/DDBJ databases">
        <title>Evolutionary Origins and Diversification of the Mycorrhizal Mutualists.</title>
        <authorList>
            <consortium name="DOE Joint Genome Institute"/>
            <consortium name="Mycorrhizal Genomics Consortium"/>
            <person name="Kohler A."/>
            <person name="Kuo A."/>
            <person name="Nagy L.G."/>
            <person name="Floudas D."/>
            <person name="Copeland A."/>
            <person name="Barry K.W."/>
            <person name="Cichocki N."/>
            <person name="Veneault-Fourrey C."/>
            <person name="LaButti K."/>
            <person name="Lindquist E.A."/>
            <person name="Lipzen A."/>
            <person name="Lundell T."/>
            <person name="Morin E."/>
            <person name="Murat C."/>
            <person name="Riley R."/>
            <person name="Ohm R."/>
            <person name="Sun H."/>
            <person name="Tunlid A."/>
            <person name="Henrissat B."/>
            <person name="Grigoriev I.V."/>
            <person name="Hibbett D.S."/>
            <person name="Martin F."/>
        </authorList>
    </citation>
    <scope>NUCLEOTIDE SEQUENCE [LARGE SCALE GENOMIC DNA]</scope>
    <source>
        <strain evidence="3">Marx 270</strain>
    </source>
</reference>
<sequence length="219" mass="24558">MSSMSPHGSSPSLQRRILEVQSQMHTKYHPYRKQAAPPPLELCFAARTIGRLSHTDLSLEDVHKGHDFLHHGLSQLPDNVLVKAILAKCAFWDCISQQVSQTLAEIEFIEQQRDLLTEVHTAAQETLATAESQLAMLMDIFDQCDLQDGKDDMAFYHAVYADELVAFTITATQTEQLESFMDKRSPSPDEHVEDNPDHDNDTCGTLFTGLLSSDNNEAE</sequence>
<feature type="compositionally biased region" description="Basic and acidic residues" evidence="1">
    <location>
        <begin position="182"/>
        <end position="201"/>
    </location>
</feature>
<reference evidence="2 3" key="1">
    <citation type="submission" date="2014-04" db="EMBL/GenBank/DDBJ databases">
        <authorList>
            <consortium name="DOE Joint Genome Institute"/>
            <person name="Kuo A."/>
            <person name="Kohler A."/>
            <person name="Costa M.D."/>
            <person name="Nagy L.G."/>
            <person name="Floudas D."/>
            <person name="Copeland A."/>
            <person name="Barry K.W."/>
            <person name="Cichocki N."/>
            <person name="Veneault-Fourrey C."/>
            <person name="LaButti K."/>
            <person name="Lindquist E.A."/>
            <person name="Lipzen A."/>
            <person name="Lundell T."/>
            <person name="Morin E."/>
            <person name="Murat C."/>
            <person name="Sun H."/>
            <person name="Tunlid A."/>
            <person name="Henrissat B."/>
            <person name="Grigoriev I.V."/>
            <person name="Hibbett D.S."/>
            <person name="Martin F."/>
            <person name="Nordberg H.P."/>
            <person name="Cantor M.N."/>
            <person name="Hua S.X."/>
        </authorList>
    </citation>
    <scope>NUCLEOTIDE SEQUENCE [LARGE SCALE GENOMIC DNA]</scope>
    <source>
        <strain evidence="2 3">Marx 270</strain>
    </source>
</reference>
<organism evidence="2 3">
    <name type="scientific">Pisolithus tinctorius Marx 270</name>
    <dbReference type="NCBI Taxonomy" id="870435"/>
    <lineage>
        <taxon>Eukaryota</taxon>
        <taxon>Fungi</taxon>
        <taxon>Dikarya</taxon>
        <taxon>Basidiomycota</taxon>
        <taxon>Agaricomycotina</taxon>
        <taxon>Agaricomycetes</taxon>
        <taxon>Agaricomycetidae</taxon>
        <taxon>Boletales</taxon>
        <taxon>Sclerodermatineae</taxon>
        <taxon>Pisolithaceae</taxon>
        <taxon>Pisolithus</taxon>
    </lineage>
</organism>
<dbReference type="AlphaFoldDB" id="A0A0C3J7G6"/>
<dbReference type="InParanoid" id="A0A0C3J7G6"/>
<name>A0A0C3J7G6_PISTI</name>
<dbReference type="Proteomes" id="UP000054217">
    <property type="component" value="Unassembled WGS sequence"/>
</dbReference>
<gene>
    <name evidence="2" type="ORF">M404DRAFT_35927</name>
</gene>
<proteinExistence type="predicted"/>
<dbReference type="HOGENOM" id="CLU_1261988_0_0_1"/>